<gene>
    <name evidence="1" type="ORF">MLD38_033968</name>
</gene>
<dbReference type="Proteomes" id="UP001057402">
    <property type="component" value="Chromosome 10"/>
</dbReference>
<dbReference type="EMBL" id="CM042889">
    <property type="protein sequence ID" value="KAI4320491.1"/>
    <property type="molecule type" value="Genomic_DNA"/>
</dbReference>
<sequence>MEEEWEVCNDGGFIFKRRRRLLPPPPSPLLHRLSEVEAHGRSRRSIALSKIRDRYRQEVALWEHIGDACRSMTEKSVMEETRDSSCKASSSRPEEVSANERPRKYKLVDKLLLQAERQEAIIHDLSQMCDRAEALCEAQEGQFRDSLLHLPIWASPRELMAALCDK</sequence>
<name>A0ACB9MC90_9MYRT</name>
<proteinExistence type="predicted"/>
<reference evidence="2" key="1">
    <citation type="journal article" date="2023" name="Front. Plant Sci.">
        <title>Chromosomal-level genome assembly of Melastoma candidum provides insights into trichome evolution.</title>
        <authorList>
            <person name="Zhong Y."/>
            <person name="Wu W."/>
            <person name="Sun C."/>
            <person name="Zou P."/>
            <person name="Liu Y."/>
            <person name="Dai S."/>
            <person name="Zhou R."/>
        </authorList>
    </citation>
    <scope>NUCLEOTIDE SEQUENCE [LARGE SCALE GENOMIC DNA]</scope>
</reference>
<protein>
    <submittedName>
        <fullName evidence="1">Uncharacterized protein</fullName>
    </submittedName>
</protein>
<keyword evidence="2" id="KW-1185">Reference proteome</keyword>
<evidence type="ECO:0000313" key="2">
    <source>
        <dbReference type="Proteomes" id="UP001057402"/>
    </source>
</evidence>
<evidence type="ECO:0000313" key="1">
    <source>
        <dbReference type="EMBL" id="KAI4320491.1"/>
    </source>
</evidence>
<accession>A0ACB9MC90</accession>
<organism evidence="1 2">
    <name type="scientific">Melastoma candidum</name>
    <dbReference type="NCBI Taxonomy" id="119954"/>
    <lineage>
        <taxon>Eukaryota</taxon>
        <taxon>Viridiplantae</taxon>
        <taxon>Streptophyta</taxon>
        <taxon>Embryophyta</taxon>
        <taxon>Tracheophyta</taxon>
        <taxon>Spermatophyta</taxon>
        <taxon>Magnoliopsida</taxon>
        <taxon>eudicotyledons</taxon>
        <taxon>Gunneridae</taxon>
        <taxon>Pentapetalae</taxon>
        <taxon>rosids</taxon>
        <taxon>malvids</taxon>
        <taxon>Myrtales</taxon>
        <taxon>Melastomataceae</taxon>
        <taxon>Melastomatoideae</taxon>
        <taxon>Melastomateae</taxon>
        <taxon>Melastoma</taxon>
    </lineage>
</organism>
<comment type="caution">
    <text evidence="1">The sequence shown here is derived from an EMBL/GenBank/DDBJ whole genome shotgun (WGS) entry which is preliminary data.</text>
</comment>